<reference evidence="2 3" key="1">
    <citation type="journal article" date="2014" name="Agronomy (Basel)">
        <title>A Draft Genome Sequence for Ensete ventricosum, the Drought-Tolerant Tree Against Hunger.</title>
        <authorList>
            <person name="Harrison J."/>
            <person name="Moore K.A."/>
            <person name="Paszkiewicz K."/>
            <person name="Jones T."/>
            <person name="Grant M."/>
            <person name="Ambacheew D."/>
            <person name="Muzemil S."/>
            <person name="Studholme D.J."/>
        </authorList>
    </citation>
    <scope>NUCLEOTIDE SEQUENCE [LARGE SCALE GENOMIC DNA]</scope>
</reference>
<dbReference type="AlphaFoldDB" id="A0A426Z7P2"/>
<proteinExistence type="predicted"/>
<name>A0A426Z7P2_ENSVE</name>
<evidence type="ECO:0000313" key="2">
    <source>
        <dbReference type="EMBL" id="RRT60014.1"/>
    </source>
</evidence>
<evidence type="ECO:0000313" key="3">
    <source>
        <dbReference type="Proteomes" id="UP000287651"/>
    </source>
</evidence>
<comment type="caution">
    <text evidence="2">The sequence shown here is derived from an EMBL/GenBank/DDBJ whole genome shotgun (WGS) entry which is preliminary data.</text>
</comment>
<protein>
    <submittedName>
        <fullName evidence="2">Uncharacterized protein</fullName>
    </submittedName>
</protein>
<feature type="compositionally biased region" description="Basic and acidic residues" evidence="1">
    <location>
        <begin position="66"/>
        <end position="76"/>
    </location>
</feature>
<organism evidence="2 3">
    <name type="scientific">Ensete ventricosum</name>
    <name type="common">Abyssinian banana</name>
    <name type="synonym">Musa ensete</name>
    <dbReference type="NCBI Taxonomy" id="4639"/>
    <lineage>
        <taxon>Eukaryota</taxon>
        <taxon>Viridiplantae</taxon>
        <taxon>Streptophyta</taxon>
        <taxon>Embryophyta</taxon>
        <taxon>Tracheophyta</taxon>
        <taxon>Spermatophyta</taxon>
        <taxon>Magnoliopsida</taxon>
        <taxon>Liliopsida</taxon>
        <taxon>Zingiberales</taxon>
        <taxon>Musaceae</taxon>
        <taxon>Ensete</taxon>
    </lineage>
</organism>
<evidence type="ECO:0000256" key="1">
    <source>
        <dbReference type="SAM" id="MobiDB-lite"/>
    </source>
</evidence>
<sequence length="83" mass="9513">MARQEEDVCTAAPGNPWRRAKKLVVCVPRRSRRSEARFPCPIPWFGVARRDWGVGQKQADDDTQEESGRLRRDRNGGRQSCSN</sequence>
<feature type="region of interest" description="Disordered" evidence="1">
    <location>
        <begin position="51"/>
        <end position="83"/>
    </location>
</feature>
<dbReference type="Proteomes" id="UP000287651">
    <property type="component" value="Unassembled WGS sequence"/>
</dbReference>
<dbReference type="EMBL" id="AMZH03007966">
    <property type="protein sequence ID" value="RRT60014.1"/>
    <property type="molecule type" value="Genomic_DNA"/>
</dbReference>
<accession>A0A426Z7P2</accession>
<gene>
    <name evidence="2" type="ORF">B296_00012545</name>
</gene>